<sequence length="276" mass="29086">MAGLLAVAALAGCSSDNDAEAKPTKQGTSGAASSPAQVVQATNKKTVAARSARVVITSTVAADGKSEKITGRGAMDFAHGSSQLTMGQDGKHLEQRVVDKTLYQKPPKGEGKLPGGKTWMKIDLAKLAASGAAGSSQASDPADSFAYSNSLSRKDVKKIGEEKVTGVDTTHYRVMLDIDKLAQGDEQKAKKLRQQLGESVPVDLWVDDKGLTRRQQMEMTVHSPGSTSSSSSKAKGKVKTVMEFSDFGTDINVSKPPASDTADMTDKLIQQQSQKA</sequence>
<feature type="region of interest" description="Disordered" evidence="1">
    <location>
        <begin position="248"/>
        <end position="276"/>
    </location>
</feature>
<gene>
    <name evidence="2" type="ORF">ABII15_00230</name>
</gene>
<dbReference type="EMBL" id="CP159534">
    <property type="protein sequence ID" value="XCJ68473.1"/>
    <property type="molecule type" value="Genomic_DNA"/>
</dbReference>
<feature type="region of interest" description="Disordered" evidence="1">
    <location>
        <begin position="15"/>
        <end position="39"/>
    </location>
</feature>
<feature type="compositionally biased region" description="Polar residues" evidence="1">
    <location>
        <begin position="25"/>
        <end position="39"/>
    </location>
</feature>
<proteinExistence type="predicted"/>
<dbReference type="RefSeq" id="WP_353940159.1">
    <property type="nucleotide sequence ID" value="NZ_CP159534.1"/>
</dbReference>
<dbReference type="Gene3D" id="2.50.20.20">
    <property type="match status" value="1"/>
</dbReference>
<evidence type="ECO:0000256" key="1">
    <source>
        <dbReference type="SAM" id="MobiDB-lite"/>
    </source>
</evidence>
<evidence type="ECO:0000313" key="2">
    <source>
        <dbReference type="EMBL" id="XCJ68473.1"/>
    </source>
</evidence>
<feature type="compositionally biased region" description="Low complexity" evidence="1">
    <location>
        <begin position="223"/>
        <end position="233"/>
    </location>
</feature>
<feature type="region of interest" description="Disordered" evidence="1">
    <location>
        <begin position="218"/>
        <end position="237"/>
    </location>
</feature>
<protein>
    <recommendedName>
        <fullName evidence="3">Lipoprotein</fullName>
    </recommendedName>
</protein>
<accession>A0AAU8IKA5</accession>
<reference evidence="2" key="1">
    <citation type="submission" date="2024-06" db="EMBL/GenBank/DDBJ databases">
        <title>Streptomyces sp. strain HUAS MG91 genome sequences.</title>
        <authorList>
            <person name="Mo P."/>
        </authorList>
    </citation>
    <scope>NUCLEOTIDE SEQUENCE</scope>
    <source>
        <strain evidence="2">HUAS MG91</strain>
    </source>
</reference>
<evidence type="ECO:0008006" key="3">
    <source>
        <dbReference type="Google" id="ProtNLM"/>
    </source>
</evidence>
<dbReference type="KEGG" id="stac:ABII15_00230"/>
<dbReference type="AlphaFoldDB" id="A0AAU8IKA5"/>
<organism evidence="2">
    <name type="scientific">Streptomyces tabacisoli</name>
    <dbReference type="NCBI Taxonomy" id="3156398"/>
    <lineage>
        <taxon>Bacteria</taxon>
        <taxon>Bacillati</taxon>
        <taxon>Actinomycetota</taxon>
        <taxon>Actinomycetes</taxon>
        <taxon>Kitasatosporales</taxon>
        <taxon>Streptomycetaceae</taxon>
        <taxon>Streptomyces</taxon>
    </lineage>
</organism>
<dbReference type="InterPro" id="IPR029046">
    <property type="entry name" value="LolA/LolB/LppX"/>
</dbReference>
<name>A0AAU8IKA5_9ACTN</name>
<dbReference type="SUPFAM" id="SSF89392">
    <property type="entry name" value="Prokaryotic lipoproteins and lipoprotein localization factors"/>
    <property type="match status" value="1"/>
</dbReference>